<dbReference type="InterPro" id="IPR052021">
    <property type="entry name" value="Type-I_RS_S_subunit"/>
</dbReference>
<dbReference type="CDD" id="cd17256">
    <property type="entry name" value="RMtype1_S_EcoJA65PI-TRD1-CR1_like"/>
    <property type="match status" value="1"/>
</dbReference>
<feature type="domain" description="Type I restriction modification DNA specificity" evidence="4">
    <location>
        <begin position="270"/>
        <end position="420"/>
    </location>
</feature>
<comment type="caution">
    <text evidence="5">The sequence shown here is derived from an EMBL/GenBank/DDBJ whole genome shotgun (WGS) entry which is preliminary data.</text>
</comment>
<dbReference type="InterPro" id="IPR000055">
    <property type="entry name" value="Restrct_endonuc_typeI_TRD"/>
</dbReference>
<gene>
    <name evidence="5" type="primary">hsdS</name>
    <name evidence="5" type="ORF">GCM10008959_38810</name>
</gene>
<keyword evidence="5" id="KW-0540">Nuclease</keyword>
<keyword evidence="2" id="KW-0680">Restriction system</keyword>
<reference evidence="6" key="1">
    <citation type="journal article" date="2019" name="Int. J. Syst. Evol. Microbiol.">
        <title>The Global Catalogue of Microorganisms (GCM) 10K type strain sequencing project: providing services to taxonomists for standard genome sequencing and annotation.</title>
        <authorList>
            <consortium name="The Broad Institute Genomics Platform"/>
            <consortium name="The Broad Institute Genome Sequencing Center for Infectious Disease"/>
            <person name="Wu L."/>
            <person name="Ma J."/>
        </authorList>
    </citation>
    <scope>NUCLEOTIDE SEQUENCE [LARGE SCALE GENOMIC DNA]</scope>
    <source>
        <strain evidence="6">JCM 31404</strain>
    </source>
</reference>
<dbReference type="NCBIfam" id="NF047740">
    <property type="entry name" value="antiphage_MADS5"/>
    <property type="match status" value="1"/>
</dbReference>
<keyword evidence="5" id="KW-0378">Hydrolase</keyword>
<proteinExistence type="inferred from homology"/>
<dbReference type="InterPro" id="IPR044946">
    <property type="entry name" value="Restrct_endonuc_typeI_TRD_sf"/>
</dbReference>
<dbReference type="RefSeq" id="WP_189066642.1">
    <property type="nucleotide sequence ID" value="NZ_BMQM01000045.1"/>
</dbReference>
<evidence type="ECO:0000256" key="2">
    <source>
        <dbReference type="ARBA" id="ARBA00022747"/>
    </source>
</evidence>
<accession>A0ABQ2RWB0</accession>
<protein>
    <submittedName>
        <fullName evidence="5">Type I restriction-modification system restriction endonuclease DNA specificity subunit HsdS</fullName>
    </submittedName>
</protein>
<dbReference type="GO" id="GO:0004519">
    <property type="term" value="F:endonuclease activity"/>
    <property type="evidence" value="ECO:0007669"/>
    <property type="project" value="UniProtKB-KW"/>
</dbReference>
<organism evidence="5 6">
    <name type="scientific">Deinococcus seoulensis</name>
    <dbReference type="NCBI Taxonomy" id="1837379"/>
    <lineage>
        <taxon>Bacteria</taxon>
        <taxon>Thermotogati</taxon>
        <taxon>Deinococcota</taxon>
        <taxon>Deinococci</taxon>
        <taxon>Deinococcales</taxon>
        <taxon>Deinococcaceae</taxon>
        <taxon>Deinococcus</taxon>
    </lineage>
</organism>
<evidence type="ECO:0000256" key="3">
    <source>
        <dbReference type="ARBA" id="ARBA00023125"/>
    </source>
</evidence>
<evidence type="ECO:0000313" key="5">
    <source>
        <dbReference type="EMBL" id="GGR73739.1"/>
    </source>
</evidence>
<dbReference type="EMBL" id="BMQM01000045">
    <property type="protein sequence ID" value="GGR73739.1"/>
    <property type="molecule type" value="Genomic_DNA"/>
</dbReference>
<keyword evidence="3" id="KW-0238">DNA-binding</keyword>
<keyword evidence="6" id="KW-1185">Reference proteome</keyword>
<dbReference type="PANTHER" id="PTHR30408">
    <property type="entry name" value="TYPE-1 RESTRICTION ENZYME ECOKI SPECIFICITY PROTEIN"/>
    <property type="match status" value="1"/>
</dbReference>
<dbReference type="Gene3D" id="3.90.220.20">
    <property type="entry name" value="DNA methylase specificity domains"/>
    <property type="match status" value="2"/>
</dbReference>
<comment type="similarity">
    <text evidence="1">Belongs to the type-I restriction system S methylase family.</text>
</comment>
<dbReference type="SUPFAM" id="SSF116734">
    <property type="entry name" value="DNA methylase specificity domain"/>
    <property type="match status" value="2"/>
</dbReference>
<evidence type="ECO:0000313" key="6">
    <source>
        <dbReference type="Proteomes" id="UP000634308"/>
    </source>
</evidence>
<evidence type="ECO:0000256" key="1">
    <source>
        <dbReference type="ARBA" id="ARBA00010923"/>
    </source>
</evidence>
<sequence>MKIGNPDRPITSAWLTKEGHRLGAPPFLSGAVEARVLLDKLTVPKQALREVTHDVFHAGREARKWVSDPNYGVPFMSSSDVLTADLSKLPLISKKQVAKNPRFLISEGWTLITRSGTIGRMAYARGEMDGLACSEHVMRVVPNADLISSGYLYAYLASRFGKTLVAGGTYGAVIQHIEPEHVSELSVPRFGFEFEKKIHLLIKEAADLRSEANRKIHACQKRIEAHLKSDFQELNPLFSIVESNKIKRLDAFYYNLRSQADIKALSLEKSVKLGSLATVFTPGIFKRIHVDDPDYGYRYLSGTEIFQVNPKERGYLSKNSKNIDNYLVKNGWILMQDAGQVGGLIGQVSYCYPYMDGSVLSNHIMRIAANNPEDSAYLYAFLSSKLGYRQIVRTAFGSSIPQIDPKYVAEIDIFWPSREERAGLSDGISEAWEKINIAYNNEEKAIQLVEQAIEQNYVPPEV</sequence>
<dbReference type="PANTHER" id="PTHR30408:SF12">
    <property type="entry name" value="TYPE I RESTRICTION ENZYME MJAVIII SPECIFICITY SUBUNIT"/>
    <property type="match status" value="1"/>
</dbReference>
<dbReference type="Pfam" id="PF01420">
    <property type="entry name" value="Methylase_S"/>
    <property type="match status" value="1"/>
</dbReference>
<evidence type="ECO:0000259" key="4">
    <source>
        <dbReference type="Pfam" id="PF01420"/>
    </source>
</evidence>
<name>A0ABQ2RWB0_9DEIO</name>
<keyword evidence="5" id="KW-0255">Endonuclease</keyword>
<dbReference type="Proteomes" id="UP000634308">
    <property type="component" value="Unassembled WGS sequence"/>
</dbReference>